<accession>A0ABW8I5B7</accession>
<keyword evidence="2" id="KW-0548">Nucleotidyltransferase</keyword>
<dbReference type="InterPro" id="IPR050469">
    <property type="entry name" value="Diguanylate_Cyclase"/>
</dbReference>
<dbReference type="InterPro" id="IPR043128">
    <property type="entry name" value="Rev_trsase/Diguanyl_cyclase"/>
</dbReference>
<dbReference type="GO" id="GO:0052621">
    <property type="term" value="F:diguanylate cyclase activity"/>
    <property type="evidence" value="ECO:0007669"/>
    <property type="project" value="UniProtKB-EC"/>
</dbReference>
<dbReference type="InterPro" id="IPR000160">
    <property type="entry name" value="GGDEF_dom"/>
</dbReference>
<dbReference type="PROSITE" id="PS50887">
    <property type="entry name" value="GGDEF"/>
    <property type="match status" value="1"/>
</dbReference>
<dbReference type="Pfam" id="PF00990">
    <property type="entry name" value="GGDEF"/>
    <property type="match status" value="1"/>
</dbReference>
<dbReference type="RefSeq" id="WP_404314425.1">
    <property type="nucleotide sequence ID" value="NZ_JAUIYO010000001.1"/>
</dbReference>
<dbReference type="SUPFAM" id="SSF55781">
    <property type="entry name" value="GAF domain-like"/>
    <property type="match status" value="2"/>
</dbReference>
<dbReference type="InterPro" id="IPR029016">
    <property type="entry name" value="GAF-like_dom_sf"/>
</dbReference>
<evidence type="ECO:0000259" key="1">
    <source>
        <dbReference type="PROSITE" id="PS50887"/>
    </source>
</evidence>
<dbReference type="SMART" id="SM00267">
    <property type="entry name" value="GGDEF"/>
    <property type="match status" value="1"/>
</dbReference>
<gene>
    <name evidence="2" type="ORF">QYG89_03095</name>
</gene>
<feature type="domain" description="GGDEF" evidence="1">
    <location>
        <begin position="474"/>
        <end position="602"/>
    </location>
</feature>
<keyword evidence="2" id="KW-0808">Transferase</keyword>
<dbReference type="PANTHER" id="PTHR45138">
    <property type="entry name" value="REGULATORY COMPONENTS OF SENSORY TRANSDUCTION SYSTEM"/>
    <property type="match status" value="1"/>
</dbReference>
<dbReference type="CDD" id="cd01949">
    <property type="entry name" value="GGDEF"/>
    <property type="match status" value="1"/>
</dbReference>
<protein>
    <submittedName>
        <fullName evidence="2">GGDEF domain-containing protein</fullName>
        <ecNumber evidence="2">2.7.7.65</ecNumber>
    </submittedName>
</protein>
<dbReference type="EC" id="2.7.7.65" evidence="2"/>
<dbReference type="InterPro" id="IPR029787">
    <property type="entry name" value="Nucleotide_cyclase"/>
</dbReference>
<name>A0ABW8I5B7_9BACI</name>
<proteinExistence type="predicted"/>
<dbReference type="NCBIfam" id="TIGR00254">
    <property type="entry name" value="GGDEF"/>
    <property type="match status" value="1"/>
</dbReference>
<comment type="caution">
    <text evidence="2">The sequence shown here is derived from an EMBL/GenBank/DDBJ whole genome shotgun (WGS) entry which is preliminary data.</text>
</comment>
<dbReference type="PANTHER" id="PTHR45138:SF9">
    <property type="entry name" value="DIGUANYLATE CYCLASE DGCM-RELATED"/>
    <property type="match status" value="1"/>
</dbReference>
<sequence>MSQRYESKWTASFKVLLYDLMISFRGSLFDVERFREEWLFLVGSQFRTKHVQLFGTGSLTEVKWTFEEQKKAEHAFAKPYLLYTGGQTDWPVSPLYNFGVRLIDKEMYLFMKVNKEVLADLEEEDLLFFTEESSRLMEWAHNMYEMRASVARYKELFNVTGKFHSSMNIEFVLKEIAATLQRIFPLYSYHFLMTMEGTYTGMPVSHFDFDKVSEEGMVSYTNGTVQVDDVNGILYAPLIGKQGVYGVLQVKLPKGEAISKQEQKFIRMVASAGGNAIEKAGLYHQSRKLNEDLRLINDTSHRVNSSSNFLDITNFLRLKIIHSFHACAVGFIFFNEQTTKVMAGSSSFFYKQEGEELIRFASNKLRKEKEAFFIGNLADKIEKCDLAGHTMMAVPMELGEEMKGFCLVVKNKSYGFTFEMYKLLQSLIRHSTLALANALLREELEKMVVTDHLTKLYSRSYLDQTLRTSTETDEAGVFLLIDIDDFKVINDTYGHETGDKVLIQVAQIVQAYVQNEQIAARWGGEELAVYLPNGSIEEGRELADKLVKEVETNTKPAVTISCGVSYWSKEHPDSRKHLFNCADAALYEAKRTGKNKVSLGQCCV</sequence>
<dbReference type="Gene3D" id="3.30.450.40">
    <property type="match status" value="2"/>
</dbReference>
<reference evidence="2 3" key="1">
    <citation type="submission" date="2023-07" db="EMBL/GenBank/DDBJ databases">
        <title>Bacillus lucianemedeirus sp. nov, a new species isolated from an immunobiological production facility.</title>
        <authorList>
            <person name="Costa L.V."/>
            <person name="Miranda R.V.S.L."/>
            <person name="Brandao M.L.L."/>
            <person name="Reis C.M.F."/>
            <person name="Frazao A.M."/>
            <person name="Cruz F.V."/>
            <person name="Baio P.V.P."/>
            <person name="Veras J.F.C."/>
            <person name="Ramos J.N."/>
            <person name="Vieira V."/>
        </authorList>
    </citation>
    <scope>NUCLEOTIDE SEQUENCE [LARGE SCALE GENOMIC DNA]</scope>
    <source>
        <strain evidence="2 3">B190/17</strain>
    </source>
</reference>
<organism evidence="2 3">
    <name type="scientific">Bacillus lumedeiriae</name>
    <dbReference type="NCBI Taxonomy" id="3058829"/>
    <lineage>
        <taxon>Bacteria</taxon>
        <taxon>Bacillati</taxon>
        <taxon>Bacillota</taxon>
        <taxon>Bacilli</taxon>
        <taxon>Bacillales</taxon>
        <taxon>Bacillaceae</taxon>
        <taxon>Bacillus</taxon>
    </lineage>
</organism>
<evidence type="ECO:0000313" key="2">
    <source>
        <dbReference type="EMBL" id="MFK2824686.1"/>
    </source>
</evidence>
<dbReference type="Gene3D" id="3.30.70.270">
    <property type="match status" value="1"/>
</dbReference>
<evidence type="ECO:0000313" key="3">
    <source>
        <dbReference type="Proteomes" id="UP001619911"/>
    </source>
</evidence>
<dbReference type="EMBL" id="JAUIYO010000001">
    <property type="protein sequence ID" value="MFK2824686.1"/>
    <property type="molecule type" value="Genomic_DNA"/>
</dbReference>
<keyword evidence="3" id="KW-1185">Reference proteome</keyword>
<dbReference type="Proteomes" id="UP001619911">
    <property type="component" value="Unassembled WGS sequence"/>
</dbReference>
<dbReference type="SUPFAM" id="SSF55073">
    <property type="entry name" value="Nucleotide cyclase"/>
    <property type="match status" value="1"/>
</dbReference>